<keyword evidence="4" id="KW-0520">NAD</keyword>
<comment type="caution">
    <text evidence="9">The sequence shown here is derived from an EMBL/GenBank/DDBJ whole genome shotgun (WGS) entry which is preliminary data.</text>
</comment>
<proteinExistence type="inferred from homology"/>
<reference evidence="9 10" key="1">
    <citation type="submission" date="2012-05" db="EMBL/GenBank/DDBJ databases">
        <title>Recombination and specialization in a pathogen metapopulation.</title>
        <authorList>
            <person name="Gardiner A."/>
            <person name="Kemen E."/>
            <person name="Schultz-Larsen T."/>
            <person name="MacLean D."/>
            <person name="Van Oosterhout C."/>
            <person name="Jones J.D.G."/>
        </authorList>
    </citation>
    <scope>NUCLEOTIDE SEQUENCE [LARGE SCALE GENOMIC DNA]</scope>
    <source>
        <strain evidence="9 10">Ac Nc2</strain>
    </source>
</reference>
<evidence type="ECO:0000256" key="3">
    <source>
        <dbReference type="ARBA" id="ARBA00023002"/>
    </source>
</evidence>
<evidence type="ECO:0000256" key="6">
    <source>
        <dbReference type="ARBA" id="ARBA00047388"/>
    </source>
</evidence>
<dbReference type="InParanoid" id="A0A024GQT6"/>
<feature type="domain" description="Thioredoxin" evidence="8">
    <location>
        <begin position="6"/>
        <end position="151"/>
    </location>
</feature>
<comment type="catalytic activity">
    <reaction evidence="7">
        <text>[protein]-dithiol + NADP(+) = [protein]-disulfide + NADPH + H(+)</text>
        <dbReference type="Rhea" id="RHEA:18753"/>
        <dbReference type="Rhea" id="RHEA-COMP:10593"/>
        <dbReference type="Rhea" id="RHEA-COMP:10594"/>
        <dbReference type="ChEBI" id="CHEBI:15378"/>
        <dbReference type="ChEBI" id="CHEBI:29950"/>
        <dbReference type="ChEBI" id="CHEBI:50058"/>
        <dbReference type="ChEBI" id="CHEBI:57783"/>
        <dbReference type="ChEBI" id="CHEBI:58349"/>
        <dbReference type="EC" id="1.8.1.8"/>
    </reaction>
</comment>
<organism evidence="9 10">
    <name type="scientific">Albugo candida</name>
    <dbReference type="NCBI Taxonomy" id="65357"/>
    <lineage>
        <taxon>Eukaryota</taxon>
        <taxon>Sar</taxon>
        <taxon>Stramenopiles</taxon>
        <taxon>Oomycota</taxon>
        <taxon>Peronosporomycetes</taxon>
        <taxon>Albuginales</taxon>
        <taxon>Albuginaceae</taxon>
        <taxon>Albugo</taxon>
    </lineage>
</organism>
<dbReference type="OrthoDB" id="409136at2759"/>
<evidence type="ECO:0000313" key="10">
    <source>
        <dbReference type="Proteomes" id="UP000053237"/>
    </source>
</evidence>
<dbReference type="EMBL" id="CAIX01000255">
    <property type="protein sequence ID" value="CCI48896.1"/>
    <property type="molecule type" value="Genomic_DNA"/>
</dbReference>
<keyword evidence="3" id="KW-0560">Oxidoreductase</keyword>
<dbReference type="GO" id="GO:0047134">
    <property type="term" value="F:protein-disulfide reductase [NAD(P)H] activity"/>
    <property type="evidence" value="ECO:0007669"/>
    <property type="project" value="UniProtKB-EC"/>
</dbReference>
<dbReference type="PROSITE" id="PS51352">
    <property type="entry name" value="THIOREDOXIN_2"/>
    <property type="match status" value="1"/>
</dbReference>
<gene>
    <name evidence="9" type="ORF">BN9_101050</name>
</gene>
<name>A0A024GQT6_9STRA</name>
<dbReference type="Proteomes" id="UP000053237">
    <property type="component" value="Unassembled WGS sequence"/>
</dbReference>
<dbReference type="PANTHER" id="PTHR13871">
    <property type="entry name" value="THIOREDOXIN"/>
    <property type="match status" value="1"/>
</dbReference>
<evidence type="ECO:0000256" key="1">
    <source>
        <dbReference type="ARBA" id="ARBA00012612"/>
    </source>
</evidence>
<evidence type="ECO:0000313" key="9">
    <source>
        <dbReference type="EMBL" id="CCI48896.1"/>
    </source>
</evidence>
<dbReference type="Gene3D" id="3.40.30.10">
    <property type="entry name" value="Glutaredoxin"/>
    <property type="match status" value="1"/>
</dbReference>
<dbReference type="InterPro" id="IPR036249">
    <property type="entry name" value="Thioredoxin-like_sf"/>
</dbReference>
<comment type="catalytic activity">
    <reaction evidence="6">
        <text>[protein]-dithiol + NAD(+) = [protein]-disulfide + NADH + H(+)</text>
        <dbReference type="Rhea" id="RHEA:18749"/>
        <dbReference type="Rhea" id="RHEA-COMP:10593"/>
        <dbReference type="Rhea" id="RHEA-COMP:10594"/>
        <dbReference type="ChEBI" id="CHEBI:15378"/>
        <dbReference type="ChEBI" id="CHEBI:29950"/>
        <dbReference type="ChEBI" id="CHEBI:50058"/>
        <dbReference type="ChEBI" id="CHEBI:57540"/>
        <dbReference type="ChEBI" id="CHEBI:57945"/>
        <dbReference type="EC" id="1.8.1.8"/>
    </reaction>
</comment>
<evidence type="ECO:0000256" key="5">
    <source>
        <dbReference type="ARBA" id="ARBA00025782"/>
    </source>
</evidence>
<sequence>MERLVQLLDTKLQSKSETEIDTAKILQNKKVIGIYFSGHYCPPCRQFTPVLAEVYNKIKDKHDDFEIIFVSSDNTEDHFNLYYDFMPWLALPYSRRDIKTSLCDQFGVKTIPTLVFLNGEGKLLETQGRSFVVEHAADPSLIRQTLVSCEGTEM</sequence>
<dbReference type="EC" id="1.8.1.8" evidence="1"/>
<keyword evidence="2" id="KW-0677">Repeat</keyword>
<keyword evidence="10" id="KW-1185">Reference proteome</keyword>
<dbReference type="PANTHER" id="PTHR13871:SF96">
    <property type="entry name" value="THIOREDOXIN DOMAIN-CONTAINING PROTEIN"/>
    <property type="match status" value="1"/>
</dbReference>
<evidence type="ECO:0000259" key="8">
    <source>
        <dbReference type="PROSITE" id="PS51352"/>
    </source>
</evidence>
<dbReference type="STRING" id="65357.A0A024GQT6"/>
<evidence type="ECO:0000256" key="4">
    <source>
        <dbReference type="ARBA" id="ARBA00023027"/>
    </source>
</evidence>
<dbReference type="InterPro" id="IPR012336">
    <property type="entry name" value="Thioredoxin-like_fold"/>
</dbReference>
<accession>A0A024GQT6</accession>
<comment type="similarity">
    <text evidence="5">Belongs to the nucleoredoxin family.</text>
</comment>
<dbReference type="SUPFAM" id="SSF52833">
    <property type="entry name" value="Thioredoxin-like"/>
    <property type="match status" value="1"/>
</dbReference>
<dbReference type="AlphaFoldDB" id="A0A024GQT6"/>
<evidence type="ECO:0000256" key="2">
    <source>
        <dbReference type="ARBA" id="ARBA00022737"/>
    </source>
</evidence>
<dbReference type="InterPro" id="IPR052259">
    <property type="entry name" value="Nucleoredoxin-like"/>
</dbReference>
<protein>
    <recommendedName>
        <fullName evidence="1">protein-disulfide reductase</fullName>
        <ecNumber evidence="1">1.8.1.8</ecNumber>
    </recommendedName>
</protein>
<dbReference type="Pfam" id="PF13905">
    <property type="entry name" value="Thioredoxin_8"/>
    <property type="match status" value="1"/>
</dbReference>
<dbReference type="InterPro" id="IPR013766">
    <property type="entry name" value="Thioredoxin_domain"/>
</dbReference>
<evidence type="ECO:0000256" key="7">
    <source>
        <dbReference type="ARBA" id="ARBA00047804"/>
    </source>
</evidence>